<dbReference type="GO" id="GO:0004521">
    <property type="term" value="F:RNA endonuclease activity"/>
    <property type="evidence" value="ECO:0007669"/>
    <property type="project" value="InterPro"/>
</dbReference>
<keyword evidence="3" id="KW-0732">Signal</keyword>
<dbReference type="Gene3D" id="3.10.450.30">
    <property type="entry name" value="Microbial ribonucleases"/>
    <property type="match status" value="1"/>
</dbReference>
<evidence type="ECO:0000313" key="5">
    <source>
        <dbReference type="Proteomes" id="UP000323454"/>
    </source>
</evidence>
<protein>
    <submittedName>
        <fullName evidence="4">Ribonuclease</fullName>
    </submittedName>
</protein>
<proteinExistence type="predicted"/>
<dbReference type="AlphaFoldDB" id="A0A5B2WSP7"/>
<reference evidence="4 5" key="2">
    <citation type="submission" date="2019-09" db="EMBL/GenBank/DDBJ databases">
        <authorList>
            <person name="Jin C."/>
        </authorList>
    </citation>
    <scope>NUCLEOTIDE SEQUENCE [LARGE SCALE GENOMIC DNA]</scope>
    <source>
        <strain evidence="4 5">AN110305</strain>
    </source>
</reference>
<dbReference type="GO" id="GO:0016787">
    <property type="term" value="F:hydrolase activity"/>
    <property type="evidence" value="ECO:0007669"/>
    <property type="project" value="UniProtKB-KW"/>
</dbReference>
<evidence type="ECO:0000256" key="1">
    <source>
        <dbReference type="ARBA" id="ARBA00022722"/>
    </source>
</evidence>
<accession>A0A5B2WSP7</accession>
<evidence type="ECO:0000256" key="3">
    <source>
        <dbReference type="SAM" id="SignalP"/>
    </source>
</evidence>
<comment type="caution">
    <text evidence="4">The sequence shown here is derived from an EMBL/GenBank/DDBJ whole genome shotgun (WGS) entry which is preliminary data.</text>
</comment>
<keyword evidence="2" id="KW-0378">Hydrolase</keyword>
<dbReference type="Pfam" id="PF00545">
    <property type="entry name" value="Ribonuclease"/>
    <property type="match status" value="1"/>
</dbReference>
<dbReference type="InterPro" id="IPR000026">
    <property type="entry name" value="N1-like"/>
</dbReference>
<feature type="signal peptide" evidence="3">
    <location>
        <begin position="1"/>
        <end position="32"/>
    </location>
</feature>
<dbReference type="GO" id="GO:0003723">
    <property type="term" value="F:RNA binding"/>
    <property type="evidence" value="ECO:0007669"/>
    <property type="project" value="InterPro"/>
</dbReference>
<feature type="chain" id="PRO_5038452203" evidence="3">
    <location>
        <begin position="33"/>
        <end position="152"/>
    </location>
</feature>
<reference evidence="4 5" key="1">
    <citation type="submission" date="2019-09" db="EMBL/GenBank/DDBJ databases">
        <title>Goodfellowia gen. nov., a new genus of the Pseudonocardineae related to Actinoalloteichus, containing Goodfellowia coeruleoviolacea gen. nov., comb. nov. gen. nov., comb. nov.</title>
        <authorList>
            <person name="Labeda D."/>
        </authorList>
    </citation>
    <scope>NUCLEOTIDE SEQUENCE [LARGE SCALE GENOMIC DNA]</scope>
    <source>
        <strain evidence="4 5">AN110305</strain>
    </source>
</reference>
<evidence type="ECO:0000313" key="4">
    <source>
        <dbReference type="EMBL" id="KAA2253586.1"/>
    </source>
</evidence>
<name>A0A5B2WSP7_9PSEU</name>
<organism evidence="4 5">
    <name type="scientific">Solihabitans fulvus</name>
    <dbReference type="NCBI Taxonomy" id="1892852"/>
    <lineage>
        <taxon>Bacteria</taxon>
        <taxon>Bacillati</taxon>
        <taxon>Actinomycetota</taxon>
        <taxon>Actinomycetes</taxon>
        <taxon>Pseudonocardiales</taxon>
        <taxon>Pseudonocardiaceae</taxon>
        <taxon>Solihabitans</taxon>
    </lineage>
</organism>
<dbReference type="OrthoDB" id="5326845at2"/>
<dbReference type="RefSeq" id="WP_149853750.1">
    <property type="nucleotide sequence ID" value="NZ_VUOB01000065.1"/>
</dbReference>
<dbReference type="InterPro" id="IPR016191">
    <property type="entry name" value="Ribonuclease/ribotoxin"/>
</dbReference>
<evidence type="ECO:0000256" key="2">
    <source>
        <dbReference type="ARBA" id="ARBA00022801"/>
    </source>
</evidence>
<dbReference type="CDD" id="cd00607">
    <property type="entry name" value="RNase_Sa"/>
    <property type="match status" value="1"/>
</dbReference>
<sequence length="152" mass="15682">MSYLTSRAAKVVLGALLAIVGTFGLASAPATAAPATTATTATASALSAFQASCGDTSGFSTSALSSLPPEATDTVNLIQQGGPFPYPRNDGVVFQNREGVLPACARGYYHEYTVITPGSSTRGARRIITGDAGEYFYTDDHYASFVLVDIAS</sequence>
<keyword evidence="5" id="KW-1185">Reference proteome</keyword>
<dbReference type="EMBL" id="VUOB01000065">
    <property type="protein sequence ID" value="KAA2253586.1"/>
    <property type="molecule type" value="Genomic_DNA"/>
</dbReference>
<keyword evidence="1" id="KW-0540">Nuclease</keyword>
<dbReference type="Proteomes" id="UP000323454">
    <property type="component" value="Unassembled WGS sequence"/>
</dbReference>
<dbReference type="SUPFAM" id="SSF53933">
    <property type="entry name" value="Microbial ribonucleases"/>
    <property type="match status" value="1"/>
</dbReference>
<gene>
    <name evidence="4" type="ORF">F0L68_32805</name>
</gene>